<reference evidence="2" key="1">
    <citation type="submission" date="2018-11" db="EMBL/GenBank/DDBJ databases">
        <authorList>
            <consortium name="Pathogen Informatics"/>
        </authorList>
    </citation>
    <scope>NUCLEOTIDE SEQUENCE</scope>
</reference>
<dbReference type="PANTHER" id="PTHR10644">
    <property type="entry name" value="DNA REPAIR/RNA PROCESSING CPSF FAMILY"/>
    <property type="match status" value="1"/>
</dbReference>
<comment type="caution">
    <text evidence="2">The sequence shown here is derived from an EMBL/GenBank/DDBJ whole genome shotgun (WGS) entry which is preliminary data.</text>
</comment>
<proteinExistence type="predicted"/>
<gene>
    <name evidence="2" type="ORF">PXEA_LOCUS16642</name>
</gene>
<dbReference type="InterPro" id="IPR015943">
    <property type="entry name" value="WD40/YVTN_repeat-like_dom_sf"/>
</dbReference>
<feature type="domain" description="RSE1/DDB1/CPSF1 first beta-propeller" evidence="1">
    <location>
        <begin position="57"/>
        <end position="359"/>
    </location>
</feature>
<dbReference type="AlphaFoldDB" id="A0A3S5ALP2"/>
<protein>
    <recommendedName>
        <fullName evidence="1">RSE1/DDB1/CPSF1 first beta-propeller domain-containing protein</fullName>
    </recommendedName>
</protein>
<dbReference type="InterPro" id="IPR050358">
    <property type="entry name" value="RSE1/DDB1/CFT1"/>
</dbReference>
<organism evidence="2 3">
    <name type="scientific">Protopolystoma xenopodis</name>
    <dbReference type="NCBI Taxonomy" id="117903"/>
    <lineage>
        <taxon>Eukaryota</taxon>
        <taxon>Metazoa</taxon>
        <taxon>Spiralia</taxon>
        <taxon>Lophotrochozoa</taxon>
        <taxon>Platyhelminthes</taxon>
        <taxon>Monogenea</taxon>
        <taxon>Polyopisthocotylea</taxon>
        <taxon>Polystomatidea</taxon>
        <taxon>Polystomatidae</taxon>
        <taxon>Protopolystoma</taxon>
    </lineage>
</organism>
<dbReference type="InterPro" id="IPR018846">
    <property type="entry name" value="Beta-prop_RSE1/DDB1/CPSF1_1st"/>
</dbReference>
<accession>A0A3S5ALP2</accession>
<keyword evidence="3" id="KW-1185">Reference proteome</keyword>
<dbReference type="EMBL" id="CAAALY010060596">
    <property type="protein sequence ID" value="VEL23202.1"/>
    <property type="molecule type" value="Genomic_DNA"/>
</dbReference>
<dbReference type="Gene3D" id="2.130.10.10">
    <property type="entry name" value="YVTN repeat-like/Quinoprotein amine dehydrogenase"/>
    <property type="match status" value="1"/>
</dbReference>
<dbReference type="OrthoDB" id="433457at2759"/>
<evidence type="ECO:0000313" key="2">
    <source>
        <dbReference type="EMBL" id="VEL23202.1"/>
    </source>
</evidence>
<name>A0A3S5ALP2_9PLAT</name>
<dbReference type="Proteomes" id="UP000784294">
    <property type="component" value="Unassembled WGS sequence"/>
</dbReference>
<sequence length="397" mass="44159">MTITGQLLIPRRSKPHAHALHCNSLLSSAIRLSNFKLPVQMAHFYHVTTQKPTAVIQTCTGHFTGPDDLNLIICKNTLIEVFEVTSEGLKLIRDVPINARVVAAHMFRRKDKLIDSLFLLTHKAGVAIIECVKHNNMIDFITVAAGSIEDRGSRIIDSGFGVLVDPDANFIVIRFYHGLLKVISLHCIRDRIGTSEVLDANQWTVNTYSVRMHEGNIVDMAFLYDYAQPTFAMIYEDELVLHMRTYEICGREPALKNVQPTLDSIEPDSKLLIPVPRPYGGVIIVGDNIICYHTKDGPHISQYIPQAKASQVLCYTRVDAQRYLLGDMAGRLYMLHLLSEDAATNPNIMAQSTISTASSTSSSTIAAGGSPHRIGSIRIELLGLHLIFMLKSPRSHH</sequence>
<evidence type="ECO:0000259" key="1">
    <source>
        <dbReference type="Pfam" id="PF10433"/>
    </source>
</evidence>
<dbReference type="Pfam" id="PF10433">
    <property type="entry name" value="Beta-prop_RSE1_1st"/>
    <property type="match status" value="1"/>
</dbReference>
<evidence type="ECO:0000313" key="3">
    <source>
        <dbReference type="Proteomes" id="UP000784294"/>
    </source>
</evidence>